<evidence type="ECO:0000313" key="1">
    <source>
        <dbReference type="EMBL" id="KKM82834.1"/>
    </source>
</evidence>
<name>A0A0F9KL47_9ZZZZ</name>
<accession>A0A0F9KL47</accession>
<dbReference type="AlphaFoldDB" id="A0A0F9KL47"/>
<dbReference type="EMBL" id="LAZR01007802">
    <property type="protein sequence ID" value="KKM82834.1"/>
    <property type="molecule type" value="Genomic_DNA"/>
</dbReference>
<sequence length="76" mass="8678">MADPPTATERAQDLARALNQRVPCCILLEQESLIAAAIRDAECKEAVRALDWAAYYYDAKPRYMDQAQKLYADERQ</sequence>
<reference evidence="1" key="1">
    <citation type="journal article" date="2015" name="Nature">
        <title>Complex archaea that bridge the gap between prokaryotes and eukaryotes.</title>
        <authorList>
            <person name="Spang A."/>
            <person name="Saw J.H."/>
            <person name="Jorgensen S.L."/>
            <person name="Zaremba-Niedzwiedzka K."/>
            <person name="Martijn J."/>
            <person name="Lind A.E."/>
            <person name="van Eijk R."/>
            <person name="Schleper C."/>
            <person name="Guy L."/>
            <person name="Ettema T.J."/>
        </authorList>
    </citation>
    <scope>NUCLEOTIDE SEQUENCE</scope>
</reference>
<gene>
    <name evidence="1" type="ORF">LCGC14_1315560</name>
</gene>
<proteinExistence type="predicted"/>
<organism evidence="1">
    <name type="scientific">marine sediment metagenome</name>
    <dbReference type="NCBI Taxonomy" id="412755"/>
    <lineage>
        <taxon>unclassified sequences</taxon>
        <taxon>metagenomes</taxon>
        <taxon>ecological metagenomes</taxon>
    </lineage>
</organism>
<comment type="caution">
    <text evidence="1">The sequence shown here is derived from an EMBL/GenBank/DDBJ whole genome shotgun (WGS) entry which is preliminary data.</text>
</comment>
<protein>
    <submittedName>
        <fullName evidence="1">Uncharacterized protein</fullName>
    </submittedName>
</protein>